<dbReference type="InterPro" id="IPR008152">
    <property type="entry name" value="Clathrin_a/b/g-adaptin_app_Ig"/>
</dbReference>
<proteinExistence type="inferred from homology"/>
<evidence type="ECO:0000256" key="5">
    <source>
        <dbReference type="ARBA" id="ARBA00023136"/>
    </source>
</evidence>
<dbReference type="InterPro" id="IPR002553">
    <property type="entry name" value="Clathrin/coatomer_adapt-like_N"/>
</dbReference>
<evidence type="ECO:0000313" key="10">
    <source>
        <dbReference type="EMBL" id="TVU47011.1"/>
    </source>
</evidence>
<feature type="compositionally biased region" description="Low complexity" evidence="7">
    <location>
        <begin position="614"/>
        <end position="623"/>
    </location>
</feature>
<dbReference type="InterPro" id="IPR026739">
    <property type="entry name" value="AP_beta"/>
</dbReference>
<dbReference type="InterPro" id="IPR013041">
    <property type="entry name" value="Clathrin_app_Ig-like_sf"/>
</dbReference>
<dbReference type="Pfam" id="PF02883">
    <property type="entry name" value="Alpha_adaptinC2"/>
    <property type="match status" value="1"/>
</dbReference>
<keyword evidence="4 6" id="KW-0653">Protein transport</keyword>
<evidence type="ECO:0000256" key="2">
    <source>
        <dbReference type="ARBA" id="ARBA00006613"/>
    </source>
</evidence>
<gene>
    <name evidence="10" type="ORF">EJB05_06587</name>
</gene>
<dbReference type="FunFam" id="3.30.310.10:FF:000012">
    <property type="entry name" value="Beta-adaptin-like protein"/>
    <property type="match status" value="1"/>
</dbReference>
<dbReference type="SUPFAM" id="SSF48371">
    <property type="entry name" value="ARM repeat"/>
    <property type="match status" value="1"/>
</dbReference>
<dbReference type="GO" id="GO:0016192">
    <property type="term" value="P:vesicle-mediated transport"/>
    <property type="evidence" value="ECO:0007669"/>
    <property type="project" value="InterPro"/>
</dbReference>
<reference evidence="10 11" key="1">
    <citation type="journal article" date="2019" name="Sci. Rep.">
        <title>A high-quality genome of Eragrostis curvula grass provides insights into Poaceae evolution and supports new strategies to enhance forage quality.</title>
        <authorList>
            <person name="Carballo J."/>
            <person name="Santos B.A.C.M."/>
            <person name="Zappacosta D."/>
            <person name="Garbus I."/>
            <person name="Selva J.P."/>
            <person name="Gallo C.A."/>
            <person name="Diaz A."/>
            <person name="Albertini E."/>
            <person name="Caccamo M."/>
            <person name="Echenique V."/>
        </authorList>
    </citation>
    <scope>NUCLEOTIDE SEQUENCE [LARGE SCALE GENOMIC DNA]</scope>
    <source>
        <strain evidence="11">cv. Victoria</strain>
        <tissue evidence="10">Leaf</tissue>
    </source>
</reference>
<dbReference type="Gene3D" id="3.30.310.10">
    <property type="entry name" value="TATA-Binding Protein"/>
    <property type="match status" value="1"/>
</dbReference>
<evidence type="ECO:0000256" key="1">
    <source>
        <dbReference type="ARBA" id="ARBA00004308"/>
    </source>
</evidence>
<dbReference type="Gramene" id="TVU47011">
    <property type="protein sequence ID" value="TVU47011"/>
    <property type="gene ID" value="EJB05_06587"/>
</dbReference>
<dbReference type="InterPro" id="IPR016024">
    <property type="entry name" value="ARM-type_fold"/>
</dbReference>
<sequence>MSGHDSKYFSTTKKGEIPELKEELNSQYKDKRKDAVKKVIAAMTVGKDVSSLFTDVVNCMQTENLELKKLVYLYLINYAKSQPDLAILAVNTFVKDSQDPNPLIRALAVRTMGCIRVDKITEYLCDPLQRCLKDDDPYVRKTAAICVAKLYDINAELVEDRGFLEALKDLISDNNPMVVANAVAALAEIQDNSIHPIFEITSHTLSKLLTALNECTEWGQVFILDSLSRYKAADVREAENIVERVTPRLQHANCAVVLSAVKIILLQMELITSTDVVRNLCKKMAPPLVTLLSAEPEIQYVALRNINLIVQKRPTILAHEIKVFFCKYNDPIYVKMEKLEIMIKLASDRNIDQVLLEFKEYATEVDVDFVRKAVRAIGRCAIKLERAAERCISVLLELIKIKVNYVVQEAIIVIKDIFRRYPNTYESIIATLCESLDTLDEPEAKASMIWIIGEYAERIDNADELLESFLETFPEEPALVQLQLLTATVKLFLKKPTEGPQQMIQAVLNNATVETDNPDLRDRAYIYWRLLSTDPEAAKDVVLAEKPVISDDANQLDSSLLDELLANISTLSSVYHKPPETFVSRVKAAPRVDDEEFAETGYSESPSQGVDVASPSSSAGTSSHVPVKQPAAASPAAPAPMPDLLGDLMGMDNAIVPADEPAAPTGPPLPVLLPSANGQGLQISAQLARRDGQIFYDISFENGTQGVLDGFMIQFNKNTFGLAAGGPLQVPPLQPGASARTLLPMVMFQNLAPGAPNSDGKMERTSFLEAWKSLPDDNEFTKEYPSSVISSIDATIERLAASNVFFIAKRKNANMDVLYMSAKIPRGIPFLIEVTAAVGVPGVKCAVKTPNKEMVPLFFEAMEALFK</sequence>
<feature type="domain" description="Clathrin adaptor alpha/beta/gamma-adaptin appendage Ig-like subdomain" evidence="8">
    <location>
        <begin position="661"/>
        <end position="766"/>
    </location>
</feature>
<dbReference type="InterPro" id="IPR015151">
    <property type="entry name" value="B-adaptin_app_sub_C"/>
</dbReference>
<dbReference type="GO" id="GO:0030131">
    <property type="term" value="C:clathrin adaptor complex"/>
    <property type="evidence" value="ECO:0007669"/>
    <property type="project" value="InterPro"/>
</dbReference>
<dbReference type="Proteomes" id="UP000324897">
    <property type="component" value="Chromosome 5"/>
</dbReference>
<dbReference type="GO" id="GO:0006886">
    <property type="term" value="P:intracellular protein transport"/>
    <property type="evidence" value="ECO:0007669"/>
    <property type="project" value="InterPro"/>
</dbReference>
<dbReference type="GO" id="GO:0012505">
    <property type="term" value="C:endomembrane system"/>
    <property type="evidence" value="ECO:0007669"/>
    <property type="project" value="UniProtKB-SubCell"/>
</dbReference>
<dbReference type="AlphaFoldDB" id="A0A5J9WG43"/>
<dbReference type="SMART" id="SM01020">
    <property type="entry name" value="B2-adapt-app_C"/>
    <property type="match status" value="1"/>
</dbReference>
<comment type="subcellular location">
    <subcellularLocation>
        <location evidence="1">Endomembrane system</location>
    </subcellularLocation>
</comment>
<evidence type="ECO:0000259" key="8">
    <source>
        <dbReference type="SMART" id="SM00809"/>
    </source>
</evidence>
<evidence type="ECO:0000256" key="4">
    <source>
        <dbReference type="ARBA" id="ARBA00022927"/>
    </source>
</evidence>
<keyword evidence="5 6" id="KW-0472">Membrane</keyword>
<comment type="caution">
    <text evidence="10">The sequence shown here is derived from an EMBL/GenBank/DDBJ whole genome shotgun (WGS) entry which is preliminary data.</text>
</comment>
<comment type="function">
    <text evidence="6">Subunit of clathrin-associated adaptor protein complex that plays a role in protein sorting in the late-Golgi/trans-Golgi network (TGN) and/or endosomes. The AP complexes mediate both the recruitment of clathrin to membranes and the recognition of sorting signals within the cytosolic tails of transmembrane cargo molecules.</text>
</comment>
<comment type="similarity">
    <text evidence="2 6">Belongs to the adaptor complexes large subunit family.</text>
</comment>
<comment type="subunit">
    <text evidence="6">Adaptor protein complexes are heterotetramers composed of two large adaptins (beta-type subunit and alpha-type or delta-type or epsilon-type or gamma-type subunit), a medium adaptin (mu-type subunit) and a small adaptin (sigma-type subunit).</text>
</comment>
<evidence type="ECO:0000313" key="11">
    <source>
        <dbReference type="Proteomes" id="UP000324897"/>
    </source>
</evidence>
<accession>A0A5J9WG43</accession>
<keyword evidence="11" id="KW-1185">Reference proteome</keyword>
<dbReference type="InterPro" id="IPR009028">
    <property type="entry name" value="Coatomer/calthrin_app_sub_C"/>
</dbReference>
<dbReference type="InterPro" id="IPR016342">
    <property type="entry name" value="AP_complex_bsu_1_2_4"/>
</dbReference>
<dbReference type="SUPFAM" id="SSF49348">
    <property type="entry name" value="Clathrin adaptor appendage domain"/>
    <property type="match status" value="1"/>
</dbReference>
<dbReference type="OrthoDB" id="10254310at2759"/>
<name>A0A5J9WG43_9POAL</name>
<dbReference type="InterPro" id="IPR012295">
    <property type="entry name" value="TBP_dom_sf"/>
</dbReference>
<evidence type="ECO:0000256" key="7">
    <source>
        <dbReference type="SAM" id="MobiDB-lite"/>
    </source>
</evidence>
<dbReference type="EMBL" id="RWGY01000004">
    <property type="protein sequence ID" value="TVU47011.1"/>
    <property type="molecule type" value="Genomic_DNA"/>
</dbReference>
<dbReference type="FunFam" id="1.25.10.10:FF:000002">
    <property type="entry name" value="AP complex subunit beta"/>
    <property type="match status" value="1"/>
</dbReference>
<organism evidence="10 11">
    <name type="scientific">Eragrostis curvula</name>
    <name type="common">weeping love grass</name>
    <dbReference type="NCBI Taxonomy" id="38414"/>
    <lineage>
        <taxon>Eukaryota</taxon>
        <taxon>Viridiplantae</taxon>
        <taxon>Streptophyta</taxon>
        <taxon>Embryophyta</taxon>
        <taxon>Tracheophyta</taxon>
        <taxon>Spermatophyta</taxon>
        <taxon>Magnoliopsida</taxon>
        <taxon>Liliopsida</taxon>
        <taxon>Poales</taxon>
        <taxon>Poaceae</taxon>
        <taxon>PACMAD clade</taxon>
        <taxon>Chloridoideae</taxon>
        <taxon>Eragrostideae</taxon>
        <taxon>Eragrostidinae</taxon>
        <taxon>Eragrostis</taxon>
    </lineage>
</organism>
<dbReference type="GO" id="GO:0030276">
    <property type="term" value="F:clathrin binding"/>
    <property type="evidence" value="ECO:0007669"/>
    <property type="project" value="InterPro"/>
</dbReference>
<dbReference type="SMART" id="SM00809">
    <property type="entry name" value="Alpha_adaptinC2"/>
    <property type="match status" value="1"/>
</dbReference>
<dbReference type="SUPFAM" id="SSF55711">
    <property type="entry name" value="Subdomain of clathrin and coatomer appendage domain"/>
    <property type="match status" value="1"/>
</dbReference>
<dbReference type="Pfam" id="PF09066">
    <property type="entry name" value="B2-adapt-app_C"/>
    <property type="match status" value="1"/>
</dbReference>
<dbReference type="Pfam" id="PF01602">
    <property type="entry name" value="Adaptin_N"/>
    <property type="match status" value="1"/>
</dbReference>
<dbReference type="PIRSF" id="PIRSF002291">
    <property type="entry name" value="AP_complex_beta"/>
    <property type="match status" value="1"/>
</dbReference>
<keyword evidence="3 6" id="KW-0813">Transport</keyword>
<protein>
    <recommendedName>
        <fullName evidence="6">Beta-adaptin-like protein</fullName>
    </recommendedName>
</protein>
<dbReference type="PANTHER" id="PTHR11134">
    <property type="entry name" value="ADAPTOR COMPLEX SUBUNIT BETA FAMILY MEMBER"/>
    <property type="match status" value="1"/>
</dbReference>
<evidence type="ECO:0000259" key="9">
    <source>
        <dbReference type="SMART" id="SM01020"/>
    </source>
</evidence>
<evidence type="ECO:0000256" key="3">
    <source>
        <dbReference type="ARBA" id="ARBA00022448"/>
    </source>
</evidence>
<evidence type="ECO:0000256" key="6">
    <source>
        <dbReference type="PIRNR" id="PIRNR002291"/>
    </source>
</evidence>
<dbReference type="Gene3D" id="1.25.10.10">
    <property type="entry name" value="Leucine-rich Repeat Variant"/>
    <property type="match status" value="1"/>
</dbReference>
<dbReference type="InterPro" id="IPR011989">
    <property type="entry name" value="ARM-like"/>
</dbReference>
<feature type="domain" description="Beta-adaptin appendage C-terminal subdomain" evidence="9">
    <location>
        <begin position="759"/>
        <end position="867"/>
    </location>
</feature>
<feature type="region of interest" description="Disordered" evidence="7">
    <location>
        <begin position="595"/>
        <end position="644"/>
    </location>
</feature>